<keyword evidence="2" id="KW-0863">Zinc-finger</keyword>
<dbReference type="SUPFAM" id="SSF48508">
    <property type="entry name" value="Nuclear receptor ligand-binding domain"/>
    <property type="match status" value="1"/>
</dbReference>
<keyword evidence="7" id="KW-0675">Receptor</keyword>
<proteinExistence type="predicted"/>
<evidence type="ECO:0000256" key="1">
    <source>
        <dbReference type="ARBA" id="ARBA00022723"/>
    </source>
</evidence>
<protein>
    <recommendedName>
        <fullName evidence="8">NR LBD domain-containing protein</fullName>
    </recommendedName>
</protein>
<evidence type="ECO:0000313" key="9">
    <source>
        <dbReference type="EMBL" id="CAL8120568.1"/>
    </source>
</evidence>
<evidence type="ECO:0000256" key="7">
    <source>
        <dbReference type="ARBA" id="ARBA00023170"/>
    </source>
</evidence>
<dbReference type="Gene3D" id="1.10.565.10">
    <property type="entry name" value="Retinoid X Receptor"/>
    <property type="match status" value="1"/>
</dbReference>
<gene>
    <name evidence="9" type="ORF">ODALV1_LOCUS19021</name>
</gene>
<evidence type="ECO:0000256" key="4">
    <source>
        <dbReference type="ARBA" id="ARBA00023015"/>
    </source>
</evidence>
<evidence type="ECO:0000256" key="2">
    <source>
        <dbReference type="ARBA" id="ARBA00022771"/>
    </source>
</evidence>
<reference evidence="9 10" key="1">
    <citation type="submission" date="2024-08" db="EMBL/GenBank/DDBJ databases">
        <authorList>
            <person name="Cucini C."/>
            <person name="Frati F."/>
        </authorList>
    </citation>
    <scope>NUCLEOTIDE SEQUENCE [LARGE SCALE GENOMIC DNA]</scope>
</reference>
<keyword evidence="4" id="KW-0805">Transcription regulation</keyword>
<evidence type="ECO:0000256" key="6">
    <source>
        <dbReference type="ARBA" id="ARBA00023163"/>
    </source>
</evidence>
<sequence>MMIPHSNQGYNINLGVLKEARGNLYEEHQRFVKSFRSEWRTNESIMIILCAITLFTPERLNVVHKDVVKLEQDSYYYLLKRYLESIMNGCEAKSTYLRLIRKIAELRKLNSSHVRVFLEMNPKEVEPLLIEIFDLK</sequence>
<dbReference type="InterPro" id="IPR050234">
    <property type="entry name" value="Nuclear_hormone_rcpt_NR1"/>
</dbReference>
<dbReference type="InterPro" id="IPR000536">
    <property type="entry name" value="Nucl_hrmn_rcpt_lig-bd"/>
</dbReference>
<accession>A0ABP1R5R3</accession>
<evidence type="ECO:0000259" key="8">
    <source>
        <dbReference type="PROSITE" id="PS51843"/>
    </source>
</evidence>
<evidence type="ECO:0000313" key="10">
    <source>
        <dbReference type="Proteomes" id="UP001642540"/>
    </source>
</evidence>
<dbReference type="PANTHER" id="PTHR24082">
    <property type="entry name" value="NUCLEAR HORMONE RECEPTOR"/>
    <property type="match status" value="1"/>
</dbReference>
<comment type="caution">
    <text evidence="9">The sequence shown here is derived from an EMBL/GenBank/DDBJ whole genome shotgun (WGS) entry which is preliminary data.</text>
</comment>
<keyword evidence="6" id="KW-0804">Transcription</keyword>
<dbReference type="Proteomes" id="UP001642540">
    <property type="component" value="Unassembled WGS sequence"/>
</dbReference>
<keyword evidence="1" id="KW-0479">Metal-binding</keyword>
<keyword evidence="3" id="KW-0862">Zinc</keyword>
<name>A0ABP1R5R3_9HEXA</name>
<dbReference type="EMBL" id="CAXLJM020000062">
    <property type="protein sequence ID" value="CAL8120568.1"/>
    <property type="molecule type" value="Genomic_DNA"/>
</dbReference>
<keyword evidence="5" id="KW-0238">DNA-binding</keyword>
<organism evidence="9 10">
    <name type="scientific">Orchesella dallaii</name>
    <dbReference type="NCBI Taxonomy" id="48710"/>
    <lineage>
        <taxon>Eukaryota</taxon>
        <taxon>Metazoa</taxon>
        <taxon>Ecdysozoa</taxon>
        <taxon>Arthropoda</taxon>
        <taxon>Hexapoda</taxon>
        <taxon>Collembola</taxon>
        <taxon>Entomobryomorpha</taxon>
        <taxon>Entomobryoidea</taxon>
        <taxon>Orchesellidae</taxon>
        <taxon>Orchesellinae</taxon>
        <taxon>Orchesella</taxon>
    </lineage>
</organism>
<feature type="domain" description="NR LBD" evidence="8">
    <location>
        <begin position="1"/>
        <end position="136"/>
    </location>
</feature>
<keyword evidence="10" id="KW-1185">Reference proteome</keyword>
<evidence type="ECO:0000256" key="5">
    <source>
        <dbReference type="ARBA" id="ARBA00023125"/>
    </source>
</evidence>
<dbReference type="PANTHER" id="PTHR24082:SF283">
    <property type="entry name" value="NUCLEAR HORMONE RECEPTOR HR96"/>
    <property type="match status" value="1"/>
</dbReference>
<dbReference type="PROSITE" id="PS51843">
    <property type="entry name" value="NR_LBD"/>
    <property type="match status" value="1"/>
</dbReference>
<dbReference type="InterPro" id="IPR035500">
    <property type="entry name" value="NHR-like_dom_sf"/>
</dbReference>
<evidence type="ECO:0000256" key="3">
    <source>
        <dbReference type="ARBA" id="ARBA00022833"/>
    </source>
</evidence>